<dbReference type="OrthoDB" id="692400at2759"/>
<dbReference type="InterPro" id="IPR036691">
    <property type="entry name" value="Endo/exonu/phosph_ase_sf"/>
</dbReference>
<dbReference type="STRING" id="4097.A0A1S3ZAM4"/>
<dbReference type="RefSeq" id="XP_016461404.1">
    <property type="nucleotide sequence ID" value="XM_016605918.1"/>
</dbReference>
<gene>
    <name evidence="2" type="primary">LOC107784743</name>
</gene>
<reference evidence="2" key="1">
    <citation type="submission" date="2025-08" db="UniProtKB">
        <authorList>
            <consortium name="RefSeq"/>
        </authorList>
    </citation>
    <scope>IDENTIFICATION</scope>
</reference>
<evidence type="ECO:0000313" key="2">
    <source>
        <dbReference type="RefSeq" id="XP_016461404.1"/>
    </source>
</evidence>
<dbReference type="AlphaFoldDB" id="A0A1S3ZAM4"/>
<dbReference type="PANTHER" id="PTHR35218:SF7">
    <property type="entry name" value="ENDONUCLEASE_EXONUCLEASE_PHOSPHATASE"/>
    <property type="match status" value="1"/>
</dbReference>
<proteinExistence type="predicted"/>
<dbReference type="Gene3D" id="3.60.10.10">
    <property type="entry name" value="Endonuclease/exonuclease/phosphatase"/>
    <property type="match status" value="1"/>
</dbReference>
<dbReference type="GO" id="GO:0003824">
    <property type="term" value="F:catalytic activity"/>
    <property type="evidence" value="ECO:0007669"/>
    <property type="project" value="InterPro"/>
</dbReference>
<dbReference type="Pfam" id="PF03372">
    <property type="entry name" value="Exo_endo_phos"/>
    <property type="match status" value="1"/>
</dbReference>
<dbReference type="PANTHER" id="PTHR35218">
    <property type="entry name" value="RNASE H DOMAIN-CONTAINING PROTEIN"/>
    <property type="match status" value="1"/>
</dbReference>
<dbReference type="InterPro" id="IPR005135">
    <property type="entry name" value="Endo/exonuclease/phosphatase"/>
</dbReference>
<accession>A0A1S3ZAM4</accession>
<dbReference type="PaxDb" id="4097-A0A1S3ZAM4"/>
<sequence>MSLASGGSSRIVNEPQMKILLWNCRGCNSPEFRQSFKDLIEWNKPSIVCLTETHIQSHYDLIGFVNLTDLSEISTDGYSSGASLMWKQEELTTDLVATTDQEIHVNIQVRGTSHIWLLSLVYASTDLANRSILLNNLETIARNHTLLWLLCGDFNEVTSASEKFGGRPINNTRANTFIQCLNNLDMIDLGFKGPGSRGQIKGK</sequence>
<protein>
    <recommendedName>
        <fullName evidence="1">Endonuclease/exonuclease/phosphatase domain-containing protein</fullName>
    </recommendedName>
</protein>
<dbReference type="KEGG" id="nta:107784743"/>
<dbReference type="SUPFAM" id="SSF56219">
    <property type="entry name" value="DNase I-like"/>
    <property type="match status" value="1"/>
</dbReference>
<name>A0A1S3ZAM4_TOBAC</name>
<evidence type="ECO:0000259" key="1">
    <source>
        <dbReference type="Pfam" id="PF03372"/>
    </source>
</evidence>
<feature type="domain" description="Endonuclease/exonuclease/phosphatase" evidence="1">
    <location>
        <begin position="21"/>
        <end position="168"/>
    </location>
</feature>
<organism evidence="2">
    <name type="scientific">Nicotiana tabacum</name>
    <name type="common">Common tobacco</name>
    <dbReference type="NCBI Taxonomy" id="4097"/>
    <lineage>
        <taxon>Eukaryota</taxon>
        <taxon>Viridiplantae</taxon>
        <taxon>Streptophyta</taxon>
        <taxon>Embryophyta</taxon>
        <taxon>Tracheophyta</taxon>
        <taxon>Spermatophyta</taxon>
        <taxon>Magnoliopsida</taxon>
        <taxon>eudicotyledons</taxon>
        <taxon>Gunneridae</taxon>
        <taxon>Pentapetalae</taxon>
        <taxon>asterids</taxon>
        <taxon>lamiids</taxon>
        <taxon>Solanales</taxon>
        <taxon>Solanaceae</taxon>
        <taxon>Nicotianoideae</taxon>
        <taxon>Nicotianeae</taxon>
        <taxon>Nicotiana</taxon>
    </lineage>
</organism>